<sequence length="514" mass="55571">MFPFAELDPHLQRLLPLFDDEVAENARERDVVLAIMQAHPILLTFREQLTRNPNDEHAPYVHNLLKSVSRLASALTSEAYVEEWGDWSLTMKESKVSLTIWIAGYAPESTVTSKAKRPQETPAPLDSRRTVRGKDPKDPQPLVMPSGKPGPGNLKLTKLERPLGGPSRSSSKRPPADASEAESEAPPTKKSRGGKAIANKSKAAPAKKKPADATPVRGELPDGDESDQEDEAALLEELNTVTSGPGIGGIPVINRRLNKSFPPPSMVPGEGVYLFPTVEPEPIKKDEVRELVKDEAVVCLPFRPIIRVFIALLAPAMSLVSSVGGATIATLATRGSKPFLTSRLQQPMSAVNSSKRWSFIICSTYPPILPASIASRYHAALRNIYNLTVRIGCMEAPSLLKLILADPDLPHHLYVALEKAPKDDGLMAPPRASLSLVSYGSGPSAGDQPASPQLESPGSQREPSPSDTSRILEEFDLAVGNLASGEQPSAGGSKDKKKIRMKRRSSAKESDENE</sequence>
<feature type="compositionally biased region" description="Polar residues" evidence="1">
    <location>
        <begin position="450"/>
        <end position="469"/>
    </location>
</feature>
<evidence type="ECO:0000313" key="2">
    <source>
        <dbReference type="EMBL" id="KAK0476906.1"/>
    </source>
</evidence>
<feature type="compositionally biased region" description="Low complexity" evidence="1">
    <location>
        <begin position="195"/>
        <end position="204"/>
    </location>
</feature>
<name>A0AA39TAZ0_9AGAR</name>
<organism evidence="2 3">
    <name type="scientific">Armillaria luteobubalina</name>
    <dbReference type="NCBI Taxonomy" id="153913"/>
    <lineage>
        <taxon>Eukaryota</taxon>
        <taxon>Fungi</taxon>
        <taxon>Dikarya</taxon>
        <taxon>Basidiomycota</taxon>
        <taxon>Agaricomycotina</taxon>
        <taxon>Agaricomycetes</taxon>
        <taxon>Agaricomycetidae</taxon>
        <taxon>Agaricales</taxon>
        <taxon>Marasmiineae</taxon>
        <taxon>Physalacriaceae</taxon>
        <taxon>Armillaria</taxon>
    </lineage>
</organism>
<proteinExistence type="predicted"/>
<gene>
    <name evidence="2" type="ORF">EDD18DRAFT_1366107</name>
</gene>
<accession>A0AA39TAZ0</accession>
<dbReference type="EMBL" id="JAUEPU010000123">
    <property type="protein sequence ID" value="KAK0476906.1"/>
    <property type="molecule type" value="Genomic_DNA"/>
</dbReference>
<feature type="compositionally biased region" description="Low complexity" evidence="1">
    <location>
        <begin position="162"/>
        <end position="178"/>
    </location>
</feature>
<feature type="region of interest" description="Disordered" evidence="1">
    <location>
        <begin position="437"/>
        <end position="514"/>
    </location>
</feature>
<dbReference type="Proteomes" id="UP001175228">
    <property type="component" value="Unassembled WGS sequence"/>
</dbReference>
<evidence type="ECO:0000256" key="1">
    <source>
        <dbReference type="SAM" id="MobiDB-lite"/>
    </source>
</evidence>
<dbReference type="AlphaFoldDB" id="A0AA39TAZ0"/>
<protein>
    <submittedName>
        <fullName evidence="2">Uncharacterized protein</fullName>
    </submittedName>
</protein>
<evidence type="ECO:0000313" key="3">
    <source>
        <dbReference type="Proteomes" id="UP001175228"/>
    </source>
</evidence>
<feature type="compositionally biased region" description="Basic residues" evidence="1">
    <location>
        <begin position="495"/>
        <end position="505"/>
    </location>
</feature>
<reference evidence="2" key="1">
    <citation type="submission" date="2023-06" db="EMBL/GenBank/DDBJ databases">
        <authorList>
            <consortium name="Lawrence Berkeley National Laboratory"/>
            <person name="Ahrendt S."/>
            <person name="Sahu N."/>
            <person name="Indic B."/>
            <person name="Wong-Bajracharya J."/>
            <person name="Merenyi Z."/>
            <person name="Ke H.-M."/>
            <person name="Monk M."/>
            <person name="Kocsube S."/>
            <person name="Drula E."/>
            <person name="Lipzen A."/>
            <person name="Balint B."/>
            <person name="Henrissat B."/>
            <person name="Andreopoulos B."/>
            <person name="Martin F.M."/>
            <person name="Harder C.B."/>
            <person name="Rigling D."/>
            <person name="Ford K.L."/>
            <person name="Foster G.D."/>
            <person name="Pangilinan J."/>
            <person name="Papanicolaou A."/>
            <person name="Barry K."/>
            <person name="LaButti K."/>
            <person name="Viragh M."/>
            <person name="Koriabine M."/>
            <person name="Yan M."/>
            <person name="Riley R."/>
            <person name="Champramary S."/>
            <person name="Plett K.L."/>
            <person name="Tsai I.J."/>
            <person name="Slot J."/>
            <person name="Sipos G."/>
            <person name="Plett J."/>
            <person name="Nagy L.G."/>
            <person name="Grigoriev I.V."/>
        </authorList>
    </citation>
    <scope>NUCLEOTIDE SEQUENCE</scope>
    <source>
        <strain evidence="2">HWK02</strain>
    </source>
</reference>
<feature type="compositionally biased region" description="Acidic residues" evidence="1">
    <location>
        <begin position="221"/>
        <end position="230"/>
    </location>
</feature>
<feature type="region of interest" description="Disordered" evidence="1">
    <location>
        <begin position="110"/>
        <end position="230"/>
    </location>
</feature>
<keyword evidence="3" id="KW-1185">Reference proteome</keyword>
<comment type="caution">
    <text evidence="2">The sequence shown here is derived from an EMBL/GenBank/DDBJ whole genome shotgun (WGS) entry which is preliminary data.</text>
</comment>
<feature type="compositionally biased region" description="Basic and acidic residues" evidence="1">
    <location>
        <begin position="126"/>
        <end position="138"/>
    </location>
</feature>